<keyword evidence="1" id="KW-0812">Transmembrane</keyword>
<keyword evidence="1" id="KW-0472">Membrane</keyword>
<keyword evidence="1" id="KW-1133">Transmembrane helix</keyword>
<reference evidence="2" key="1">
    <citation type="submission" date="2016-08" db="EMBL/GenBank/DDBJ databases">
        <authorList>
            <person name="Seilhamer J.J."/>
        </authorList>
    </citation>
    <scope>NUCLEOTIDE SEQUENCE</scope>
    <source>
        <strain evidence="2">86</strain>
    </source>
</reference>
<dbReference type="EMBL" id="FMJE01000007">
    <property type="protein sequence ID" value="SCM83179.1"/>
    <property type="molecule type" value="Genomic_DNA"/>
</dbReference>
<evidence type="ECO:0000313" key="2">
    <source>
        <dbReference type="EMBL" id="SCM83179.1"/>
    </source>
</evidence>
<name>A0A212M0K2_9FIRM</name>
<organism evidence="2">
    <name type="scientific">uncultured Sporomusa sp</name>
    <dbReference type="NCBI Taxonomy" id="307249"/>
    <lineage>
        <taxon>Bacteria</taxon>
        <taxon>Bacillati</taxon>
        <taxon>Bacillota</taxon>
        <taxon>Negativicutes</taxon>
        <taxon>Selenomonadales</taxon>
        <taxon>Sporomusaceae</taxon>
        <taxon>Sporomusa</taxon>
        <taxon>environmental samples</taxon>
    </lineage>
</organism>
<dbReference type="RefSeq" id="WP_288185666.1">
    <property type="nucleotide sequence ID" value="NZ_LT608335.1"/>
</dbReference>
<evidence type="ECO:0000256" key="1">
    <source>
        <dbReference type="SAM" id="Phobius"/>
    </source>
</evidence>
<sequence>MMINWRYITGFILGCLVGGSIVYYFFPRTDTQVNYQELLPVSVKSETQKQTEYVLVKPDQPGEITRLINRDNKVYVIVNGQEYELKNTREAETVTLGENGTVQITQQLQAQVDITELFNQRLKAELDKERLAWMAEKAKLNQPNELELGWSNHGSEWRLKRNITGKMTGYIGGTTNGKHYGAGLGIRF</sequence>
<protein>
    <submittedName>
        <fullName evidence="2">Uncharacterized protein</fullName>
    </submittedName>
</protein>
<gene>
    <name evidence="2" type="ORF">KL86SPO_70037</name>
</gene>
<dbReference type="AlphaFoldDB" id="A0A212M0K2"/>
<proteinExistence type="predicted"/>
<accession>A0A212M0K2</accession>
<feature type="transmembrane region" description="Helical" evidence="1">
    <location>
        <begin position="7"/>
        <end position="26"/>
    </location>
</feature>